<feature type="region of interest" description="Disordered" evidence="8">
    <location>
        <begin position="910"/>
        <end position="932"/>
    </location>
</feature>
<dbReference type="InterPro" id="IPR028135">
    <property type="entry name" value="Ub_USP-typ"/>
</dbReference>
<feature type="region of interest" description="Disordered" evidence="8">
    <location>
        <begin position="223"/>
        <end position="243"/>
    </location>
</feature>
<dbReference type="Pfam" id="PF14836">
    <property type="entry name" value="Ubiquitin_3"/>
    <property type="match status" value="1"/>
</dbReference>
<dbReference type="PANTHER" id="PTHR21646:SF24">
    <property type="entry name" value="UBIQUITIN CARBOXYL-TERMINAL HYDROLASE"/>
    <property type="match status" value="1"/>
</dbReference>
<evidence type="ECO:0000256" key="6">
    <source>
        <dbReference type="ARBA" id="ARBA00022807"/>
    </source>
</evidence>
<dbReference type="CDD" id="cd02674">
    <property type="entry name" value="Peptidase_C19R"/>
    <property type="match status" value="1"/>
</dbReference>
<dbReference type="PROSITE" id="PS00972">
    <property type="entry name" value="USP_1"/>
    <property type="match status" value="1"/>
</dbReference>
<dbReference type="Pfam" id="PF00443">
    <property type="entry name" value="UCH"/>
    <property type="match status" value="1"/>
</dbReference>
<evidence type="ECO:0000256" key="1">
    <source>
        <dbReference type="ARBA" id="ARBA00000707"/>
    </source>
</evidence>
<evidence type="ECO:0000256" key="4">
    <source>
        <dbReference type="ARBA" id="ARBA00022786"/>
    </source>
</evidence>
<comment type="catalytic activity">
    <reaction evidence="1 7">
        <text>Thiol-dependent hydrolysis of ester, thioester, amide, peptide and isopeptide bonds formed by the C-terminal Gly of ubiquitin (a 76-residue protein attached to proteins as an intracellular targeting signal).</text>
        <dbReference type="EC" id="3.4.19.12"/>
    </reaction>
</comment>
<dbReference type="InterPro" id="IPR018200">
    <property type="entry name" value="USP_CS"/>
</dbReference>
<feature type="domain" description="USP" evidence="9">
    <location>
        <begin position="287"/>
        <end position="864"/>
    </location>
</feature>
<keyword evidence="5 7" id="KW-0378">Hydrolase</keyword>
<dbReference type="PROSITE" id="PS51283">
    <property type="entry name" value="DUSP"/>
    <property type="match status" value="1"/>
</dbReference>
<dbReference type="InterPro" id="IPR006615">
    <property type="entry name" value="Pept_C19_DUSP"/>
</dbReference>
<dbReference type="EC" id="3.4.19.12" evidence="7"/>
<gene>
    <name evidence="11" type="primary">Usp15</name>
</gene>
<comment type="similarity">
    <text evidence="2 7">Belongs to the peptidase C19 family.</text>
</comment>
<dbReference type="InterPro" id="IPR001394">
    <property type="entry name" value="Peptidase_C19_UCH"/>
</dbReference>
<evidence type="ECO:0000256" key="7">
    <source>
        <dbReference type="RuleBase" id="RU366025"/>
    </source>
</evidence>
<evidence type="ECO:0000259" key="9">
    <source>
        <dbReference type="PROSITE" id="PS50235"/>
    </source>
</evidence>
<dbReference type="PROSITE" id="PS00973">
    <property type="entry name" value="USP_2"/>
    <property type="match status" value="1"/>
</dbReference>
<dbReference type="EMBL" id="LR791683">
    <property type="protein sequence ID" value="CAB3267545.1"/>
    <property type="molecule type" value="mRNA"/>
</dbReference>
<reference evidence="11" key="1">
    <citation type="submission" date="2020-04" db="EMBL/GenBank/DDBJ databases">
        <authorList>
            <person name="Neveu A P."/>
        </authorList>
    </citation>
    <scope>NUCLEOTIDE SEQUENCE</scope>
    <source>
        <tissue evidence="11">Whole embryo</tissue>
    </source>
</reference>
<proteinExistence type="evidence at transcript level"/>
<dbReference type="InterPro" id="IPR035927">
    <property type="entry name" value="DUSP-like_sf"/>
</dbReference>
<dbReference type="GO" id="GO:0006508">
    <property type="term" value="P:proteolysis"/>
    <property type="evidence" value="ECO:0007669"/>
    <property type="project" value="UniProtKB-KW"/>
</dbReference>
<evidence type="ECO:0000259" key="10">
    <source>
        <dbReference type="PROSITE" id="PS51283"/>
    </source>
</evidence>
<feature type="compositionally biased region" description="Polar residues" evidence="8">
    <location>
        <begin position="910"/>
        <end position="926"/>
    </location>
</feature>
<protein>
    <recommendedName>
        <fullName evidence="7">Ubiquitin carboxyl-terminal hydrolase</fullName>
        <ecNumber evidence="7">3.4.19.12</ecNumber>
    </recommendedName>
</protein>
<dbReference type="InterPro" id="IPR050185">
    <property type="entry name" value="Ub_carboxyl-term_hydrolase"/>
</dbReference>
<evidence type="ECO:0000256" key="2">
    <source>
        <dbReference type="ARBA" id="ARBA00009085"/>
    </source>
</evidence>
<name>A0A6F9DXF0_9ASCI</name>
<dbReference type="GO" id="GO:0004843">
    <property type="term" value="F:cysteine-type deubiquitinase activity"/>
    <property type="evidence" value="ECO:0007669"/>
    <property type="project" value="UniProtKB-UniRule"/>
</dbReference>
<evidence type="ECO:0000313" key="11">
    <source>
        <dbReference type="EMBL" id="CAB3267545.1"/>
    </source>
</evidence>
<keyword evidence="3 7" id="KW-0645">Protease</keyword>
<organism evidence="11">
    <name type="scientific">Phallusia mammillata</name>
    <dbReference type="NCBI Taxonomy" id="59560"/>
    <lineage>
        <taxon>Eukaryota</taxon>
        <taxon>Metazoa</taxon>
        <taxon>Chordata</taxon>
        <taxon>Tunicata</taxon>
        <taxon>Ascidiacea</taxon>
        <taxon>Phlebobranchia</taxon>
        <taxon>Ascidiidae</taxon>
        <taxon>Phallusia</taxon>
    </lineage>
</organism>
<dbReference type="Gene3D" id="3.10.20.90">
    <property type="entry name" value="Phosphatidylinositol 3-kinase Catalytic Subunit, Chain A, domain 1"/>
    <property type="match status" value="1"/>
</dbReference>
<accession>A0A6F9DXF0</accession>
<evidence type="ECO:0000256" key="5">
    <source>
        <dbReference type="ARBA" id="ARBA00022801"/>
    </source>
</evidence>
<dbReference type="InterPro" id="IPR028889">
    <property type="entry name" value="USP"/>
</dbReference>
<dbReference type="GO" id="GO:0016579">
    <property type="term" value="P:protein deubiquitination"/>
    <property type="evidence" value="ECO:0007669"/>
    <property type="project" value="InterPro"/>
</dbReference>
<dbReference type="SUPFAM" id="SSF54001">
    <property type="entry name" value="Cysteine proteinases"/>
    <property type="match status" value="1"/>
</dbReference>
<dbReference type="SUPFAM" id="SSF143791">
    <property type="entry name" value="DUSP-like"/>
    <property type="match status" value="1"/>
</dbReference>
<feature type="domain" description="DUSP" evidence="10">
    <location>
        <begin position="15"/>
        <end position="127"/>
    </location>
</feature>
<dbReference type="PANTHER" id="PTHR21646">
    <property type="entry name" value="UBIQUITIN CARBOXYL-TERMINAL HYDROLASE"/>
    <property type="match status" value="1"/>
</dbReference>
<evidence type="ECO:0000256" key="8">
    <source>
        <dbReference type="SAM" id="MobiDB-lite"/>
    </source>
</evidence>
<dbReference type="Gene3D" id="3.30.2230.10">
    <property type="entry name" value="DUSP-like"/>
    <property type="match status" value="1"/>
</dbReference>
<dbReference type="InterPro" id="IPR038765">
    <property type="entry name" value="Papain-like_cys_pep_sf"/>
</dbReference>
<dbReference type="Pfam" id="PF06337">
    <property type="entry name" value="DUSP"/>
    <property type="match status" value="1"/>
</dbReference>
<sequence length="932" mass="106726">MGEQKITDDEEPSPEALEKQDTQIKELKNQTLTNGDTWYLIDSHWFKPFEQYVTNNGFGWKISKSHDHVAPGPIDNSGLFTDDSYNELKDNLSEHYNYTLVPEKAWYLLVKWYGVVEDQPPIARKVIALGITQTTNVEIYPIKLKLGCYDNKEKVFTKEISKTTTIADLEKDMRKLFEIPCDKQTRIWNAFIPDSYDELSTAADKSIADVDLQKNQLVVIEQQNDNGEWTHGGSKQKVSLSNGTYQKSTGSGWGSSSSSGTSSFSNYKLRSSSPTSMNGHYCTPGLCGLNNLGNTCFMNSALQCLSNVPALTQYFKSGCHEKELNRTNPLGMGGKLAKAYASLIQVMWSGDHSSFAPRDFKMAVGQFAPRFSGYQQHDSQELLSFLIDGLHEDLNRISAKPYIEMQEANDRPHTEVALESWDNHRKRNSSVIVDTLHGLFRSTVDCPECPRISFTFDPFCFLSLPLPVKRERSVECTFVPVDYSDDVVKYKVTVPKDGSIDDVCSAVSQYNEYPSADMTATDVYNARFHKIFKRKEGVRAIYEKDYIYIFQSPPGARMLPVYMRHVSVTGSSHLFGQPTMVPVCPNNLTYKQLYQAVLRATFRYIADEEIQDKIEKLFENDYDDEEQKMDGENETEESNCYKLFTLKVVNSFGTQEYKQLYNDDNPIKLQDGVYLAADWSKSAFEICFPKEWPKVEVMHESVKPDTKKVHGIDLHDCMKLFTSAEKLGVDDEWYCSQCKKHQQALKKFDLWMLPPILVIHFKRFSHTRYSRDKLDTLVNFPIRDLDLSEFIVNPTKESWETKKRRYNLIAVSNHYGGLGGGHYTAYAKNSVDNEWHYFDDSSVSPSSEDRVVTKAAYMLVYQRQDLEEWHSQHPNTPFSYMEMWSPRAMEATNGMSDQSPLFKFGNDINNSNMEENEDILNNNNADDSMDTT</sequence>
<dbReference type="SMART" id="SM00695">
    <property type="entry name" value="DUSP"/>
    <property type="match status" value="1"/>
</dbReference>
<dbReference type="Gene3D" id="3.90.70.10">
    <property type="entry name" value="Cysteine proteinases"/>
    <property type="match status" value="2"/>
</dbReference>
<dbReference type="PROSITE" id="PS50235">
    <property type="entry name" value="USP_3"/>
    <property type="match status" value="1"/>
</dbReference>
<keyword evidence="6 7" id="KW-0788">Thiol protease</keyword>
<evidence type="ECO:0000256" key="3">
    <source>
        <dbReference type="ARBA" id="ARBA00022670"/>
    </source>
</evidence>
<keyword evidence="4 7" id="KW-0833">Ubl conjugation pathway</keyword>
<dbReference type="AlphaFoldDB" id="A0A6F9DXF0"/>